<evidence type="ECO:0000313" key="2">
    <source>
        <dbReference type="EMBL" id="SMQ60439.1"/>
    </source>
</evidence>
<dbReference type="Pfam" id="PF00989">
    <property type="entry name" value="PAS"/>
    <property type="match status" value="1"/>
</dbReference>
<dbReference type="OrthoDB" id="5675566at2"/>
<dbReference type="GO" id="GO:0006355">
    <property type="term" value="P:regulation of DNA-templated transcription"/>
    <property type="evidence" value="ECO:0007669"/>
    <property type="project" value="InterPro"/>
</dbReference>
<organism evidence="2 3">
    <name type="scientific">Pseudidiomarina planktonica</name>
    <dbReference type="NCBI Taxonomy" id="1323738"/>
    <lineage>
        <taxon>Bacteria</taxon>
        <taxon>Pseudomonadati</taxon>
        <taxon>Pseudomonadota</taxon>
        <taxon>Gammaproteobacteria</taxon>
        <taxon>Alteromonadales</taxon>
        <taxon>Idiomarinaceae</taxon>
        <taxon>Pseudidiomarina</taxon>
    </lineage>
</organism>
<dbReference type="Proteomes" id="UP000194450">
    <property type="component" value="Unassembled WGS sequence"/>
</dbReference>
<reference evidence="3" key="1">
    <citation type="submission" date="2017-04" db="EMBL/GenBank/DDBJ databases">
        <authorList>
            <person name="Varghese N."/>
            <person name="Submissions S."/>
        </authorList>
    </citation>
    <scope>NUCLEOTIDE SEQUENCE [LARGE SCALE GENOMIC DNA]</scope>
</reference>
<proteinExistence type="predicted"/>
<dbReference type="PROSITE" id="PS50112">
    <property type="entry name" value="PAS"/>
    <property type="match status" value="1"/>
</dbReference>
<accession>A0A1Y6EDE5</accession>
<dbReference type="Gene3D" id="3.30.450.20">
    <property type="entry name" value="PAS domain"/>
    <property type="match status" value="1"/>
</dbReference>
<evidence type="ECO:0000259" key="1">
    <source>
        <dbReference type="PROSITE" id="PS50112"/>
    </source>
</evidence>
<sequence>MRRNSQVIDQEVKVSAQQQLVSTTDKRGVITYVNEDFVAISGFSEAELLGKNHNIVRHPDIPKAGAAYEFGNVFG</sequence>
<keyword evidence="3" id="KW-1185">Reference proteome</keyword>
<evidence type="ECO:0000313" key="3">
    <source>
        <dbReference type="Proteomes" id="UP000194450"/>
    </source>
</evidence>
<dbReference type="NCBIfam" id="TIGR00229">
    <property type="entry name" value="sensory_box"/>
    <property type="match status" value="1"/>
</dbReference>
<dbReference type="CDD" id="cd00130">
    <property type="entry name" value="PAS"/>
    <property type="match status" value="1"/>
</dbReference>
<dbReference type="EMBL" id="FXWH01000001">
    <property type="protein sequence ID" value="SMQ60439.1"/>
    <property type="molecule type" value="Genomic_DNA"/>
</dbReference>
<dbReference type="InterPro" id="IPR035965">
    <property type="entry name" value="PAS-like_dom_sf"/>
</dbReference>
<dbReference type="InterPro" id="IPR013767">
    <property type="entry name" value="PAS_fold"/>
</dbReference>
<dbReference type="InterPro" id="IPR000014">
    <property type="entry name" value="PAS"/>
</dbReference>
<protein>
    <submittedName>
        <fullName evidence="2">PAS domain S-box-containing protein</fullName>
    </submittedName>
</protein>
<dbReference type="SUPFAM" id="SSF55785">
    <property type="entry name" value="PYP-like sensor domain (PAS domain)"/>
    <property type="match status" value="1"/>
</dbReference>
<dbReference type="AlphaFoldDB" id="A0A1Y6EDE5"/>
<gene>
    <name evidence="2" type="ORF">SAMN06297229_0417</name>
</gene>
<feature type="domain" description="PAS" evidence="1">
    <location>
        <begin position="25"/>
        <end position="60"/>
    </location>
</feature>
<name>A0A1Y6EDE5_9GAMM</name>